<name>A0A8H7BIR8_9FUNG</name>
<dbReference type="Proteomes" id="UP000605846">
    <property type="component" value="Unassembled WGS sequence"/>
</dbReference>
<proteinExistence type="predicted"/>
<evidence type="ECO:0000313" key="2">
    <source>
        <dbReference type="EMBL" id="KAF7723336.1"/>
    </source>
</evidence>
<sequence length="360" mass="41138">MSLSLPGSDLSSSTSLPSATETEANVAVPTPLRLHPTTHYPLAPVMLPHSSASLLELHIQHDVLMENKLLDKPTPCSTCTLPGQTEPIFYRPQLSLAALRQSAQEGTDIPPHLIPYVSLYSAESQRLMWRLINKDWQDMIFQAADDNNQTISLTTSAAEFSFQWTDQTVYHWRPVPAQQQQSTTDYDLRCYASNGHLVAEFMTDRTRFVLWPTMPNQTNPFRSQQQAIEDPFTTFLLLSGFLIIEHITFMLRSLGNDTEALRMIMDPTTVRKKTPVDDAASSVDMPYVEDDLSLVHQRWSSGSTKSIELDPGFWHCWWGNGCWWTWCPCCMPGGWCDRLWIKLRGQSQSRPRRKGWQQQY</sequence>
<keyword evidence="3" id="KW-1185">Reference proteome</keyword>
<gene>
    <name evidence="2" type="ORF">EC973_002084</name>
</gene>
<reference evidence="2" key="1">
    <citation type="submission" date="2020-01" db="EMBL/GenBank/DDBJ databases">
        <title>Genome Sequencing of Three Apophysomyces-Like Fungal Strains Confirms a Novel Fungal Genus in the Mucoromycota with divergent Burkholderia-like Endosymbiotic Bacteria.</title>
        <authorList>
            <person name="Stajich J.E."/>
            <person name="Macias A.M."/>
            <person name="Carter-House D."/>
            <person name="Lovett B."/>
            <person name="Kasson L.R."/>
            <person name="Berry K."/>
            <person name="Grigoriev I."/>
            <person name="Chang Y."/>
            <person name="Spatafora J."/>
            <person name="Kasson M.T."/>
        </authorList>
    </citation>
    <scope>NUCLEOTIDE SEQUENCE</scope>
    <source>
        <strain evidence="2">NRRL A-21654</strain>
    </source>
</reference>
<protein>
    <submittedName>
        <fullName evidence="2">Uncharacterized protein</fullName>
    </submittedName>
</protein>
<organism evidence="2 3">
    <name type="scientific">Apophysomyces ossiformis</name>
    <dbReference type="NCBI Taxonomy" id="679940"/>
    <lineage>
        <taxon>Eukaryota</taxon>
        <taxon>Fungi</taxon>
        <taxon>Fungi incertae sedis</taxon>
        <taxon>Mucoromycota</taxon>
        <taxon>Mucoromycotina</taxon>
        <taxon>Mucoromycetes</taxon>
        <taxon>Mucorales</taxon>
        <taxon>Mucorineae</taxon>
        <taxon>Mucoraceae</taxon>
        <taxon>Apophysomyces</taxon>
    </lineage>
</organism>
<evidence type="ECO:0000256" key="1">
    <source>
        <dbReference type="SAM" id="MobiDB-lite"/>
    </source>
</evidence>
<dbReference type="OrthoDB" id="2252305at2759"/>
<evidence type="ECO:0000313" key="3">
    <source>
        <dbReference type="Proteomes" id="UP000605846"/>
    </source>
</evidence>
<accession>A0A8H7BIR8</accession>
<feature type="compositionally biased region" description="Low complexity" evidence="1">
    <location>
        <begin position="1"/>
        <end position="18"/>
    </location>
</feature>
<dbReference type="EMBL" id="JABAYA010000155">
    <property type="protein sequence ID" value="KAF7723336.1"/>
    <property type="molecule type" value="Genomic_DNA"/>
</dbReference>
<comment type="caution">
    <text evidence="2">The sequence shown here is derived from an EMBL/GenBank/DDBJ whole genome shotgun (WGS) entry which is preliminary data.</text>
</comment>
<dbReference type="AlphaFoldDB" id="A0A8H7BIR8"/>
<feature type="region of interest" description="Disordered" evidence="1">
    <location>
        <begin position="1"/>
        <end position="30"/>
    </location>
</feature>